<dbReference type="InterPro" id="IPR015500">
    <property type="entry name" value="Peptidase_S8_subtilisin-rel"/>
</dbReference>
<evidence type="ECO:0000259" key="8">
    <source>
        <dbReference type="Pfam" id="PF00082"/>
    </source>
</evidence>
<organism evidence="9 10">
    <name type="scientific">Nocardioides aromaticivorans</name>
    <dbReference type="NCBI Taxonomy" id="200618"/>
    <lineage>
        <taxon>Bacteria</taxon>
        <taxon>Bacillati</taxon>
        <taxon>Actinomycetota</taxon>
        <taxon>Actinomycetes</taxon>
        <taxon>Propionibacteriales</taxon>
        <taxon>Nocardioidaceae</taxon>
        <taxon>Nocardioides</taxon>
    </lineage>
</organism>
<dbReference type="InterPro" id="IPR037045">
    <property type="entry name" value="S8pro/Inhibitor_I9_sf"/>
</dbReference>
<evidence type="ECO:0000256" key="5">
    <source>
        <dbReference type="PROSITE-ProRule" id="PRU01240"/>
    </source>
</evidence>
<dbReference type="InterPro" id="IPR050131">
    <property type="entry name" value="Peptidase_S8_subtilisin-like"/>
</dbReference>
<dbReference type="PROSITE" id="PS00138">
    <property type="entry name" value="SUBTILASE_SER"/>
    <property type="match status" value="1"/>
</dbReference>
<keyword evidence="10" id="KW-1185">Reference proteome</keyword>
<sequence length="397" mass="40542">MMRIGSVVLASVLALGGQAVAAPAPAPARAPATAAPAGLLDVVVTLQPGTDPAGAARSLVTSRGGQVTALFSSAVDGFAATLTDSLLTLLRGDARVRSVELEKTYRTTATQTPTPSWGLDRIDQRSLPLNRAYTYARTGSRVNVYVVDTGLQIGHPDFGGRAVSGTDTVDRDRTAQDCNGHGTHVAGTAGGSRYGVAKRVRLIGVRVLDCAGSGETSQVVAGLDWVVRHHRAGQPAVVNMSLSGPVSAAMDTAVRNVIADGVSVVVAAGNDNVDACKTSPARVPGVLTVAASDRTDARANFSNWGTCVDLFAPGVEITSDWKGSTTRTISGTSMATPHVVGAAALYLDAHPSASPATVHSAIVGATSKGKVTGAERQCLLLLCSAGTPNSGLLYVPR</sequence>
<dbReference type="SUPFAM" id="SSF52743">
    <property type="entry name" value="Subtilisin-like"/>
    <property type="match status" value="1"/>
</dbReference>
<feature type="active site" description="Charge relay system" evidence="5">
    <location>
        <position position="181"/>
    </location>
</feature>
<keyword evidence="3 5" id="KW-0378">Hydrolase</keyword>
<dbReference type="InterPro" id="IPR023828">
    <property type="entry name" value="Peptidase_S8_Ser-AS"/>
</dbReference>
<feature type="signal peptide" evidence="7">
    <location>
        <begin position="1"/>
        <end position="21"/>
    </location>
</feature>
<dbReference type="EMBL" id="CP022295">
    <property type="protein sequence ID" value="QSR27653.1"/>
    <property type="molecule type" value="Genomic_DNA"/>
</dbReference>
<dbReference type="PANTHER" id="PTHR43806:SF11">
    <property type="entry name" value="CEREVISIN-RELATED"/>
    <property type="match status" value="1"/>
</dbReference>
<proteinExistence type="inferred from homology"/>
<keyword evidence="2 5" id="KW-0645">Protease</keyword>
<evidence type="ECO:0000256" key="3">
    <source>
        <dbReference type="ARBA" id="ARBA00022801"/>
    </source>
</evidence>
<keyword evidence="4 5" id="KW-0720">Serine protease</keyword>
<dbReference type="PRINTS" id="PR00723">
    <property type="entry name" value="SUBTILISIN"/>
</dbReference>
<keyword evidence="7" id="KW-0732">Signal</keyword>
<evidence type="ECO:0000256" key="2">
    <source>
        <dbReference type="ARBA" id="ARBA00022670"/>
    </source>
</evidence>
<dbReference type="PROSITE" id="PS51892">
    <property type="entry name" value="SUBTILASE"/>
    <property type="match status" value="1"/>
</dbReference>
<accession>A0ABX7PPT9</accession>
<evidence type="ECO:0000256" key="6">
    <source>
        <dbReference type="RuleBase" id="RU003355"/>
    </source>
</evidence>
<dbReference type="InterPro" id="IPR036852">
    <property type="entry name" value="Peptidase_S8/S53_dom_sf"/>
</dbReference>
<name>A0ABX7PPT9_9ACTN</name>
<protein>
    <submittedName>
        <fullName evidence="9">Serine protease</fullName>
    </submittedName>
</protein>
<dbReference type="InterPro" id="IPR022398">
    <property type="entry name" value="Peptidase_S8_His-AS"/>
</dbReference>
<dbReference type="InterPro" id="IPR000209">
    <property type="entry name" value="Peptidase_S8/S53_dom"/>
</dbReference>
<dbReference type="PROSITE" id="PS00136">
    <property type="entry name" value="SUBTILASE_ASP"/>
    <property type="match status" value="1"/>
</dbReference>
<dbReference type="PROSITE" id="PS00137">
    <property type="entry name" value="SUBTILASE_HIS"/>
    <property type="match status" value="1"/>
</dbReference>
<feature type="active site" description="Charge relay system" evidence="5">
    <location>
        <position position="148"/>
    </location>
</feature>
<dbReference type="Proteomes" id="UP000662818">
    <property type="component" value="Chromosome"/>
</dbReference>
<gene>
    <name evidence="9" type="ORF">CFH99_18685</name>
</gene>
<comment type="similarity">
    <text evidence="1 5 6">Belongs to the peptidase S8 family.</text>
</comment>
<evidence type="ECO:0000256" key="1">
    <source>
        <dbReference type="ARBA" id="ARBA00011073"/>
    </source>
</evidence>
<feature type="domain" description="Peptidase S8/S53" evidence="8">
    <location>
        <begin position="140"/>
        <end position="376"/>
    </location>
</feature>
<evidence type="ECO:0000313" key="9">
    <source>
        <dbReference type="EMBL" id="QSR27653.1"/>
    </source>
</evidence>
<evidence type="ECO:0000256" key="4">
    <source>
        <dbReference type="ARBA" id="ARBA00022825"/>
    </source>
</evidence>
<evidence type="ECO:0000313" key="10">
    <source>
        <dbReference type="Proteomes" id="UP000662818"/>
    </source>
</evidence>
<dbReference type="CDD" id="cd04077">
    <property type="entry name" value="Peptidases_S8_PCSK9_ProteinaseK_like"/>
    <property type="match status" value="1"/>
</dbReference>
<dbReference type="InterPro" id="IPR034193">
    <property type="entry name" value="PCSK9_ProteinaseK-like"/>
</dbReference>
<dbReference type="RefSeq" id="WP_207006541.1">
    <property type="nucleotide sequence ID" value="NZ_CP022295.1"/>
</dbReference>
<dbReference type="InterPro" id="IPR023827">
    <property type="entry name" value="Peptidase_S8_Asp-AS"/>
</dbReference>
<feature type="chain" id="PRO_5047073956" evidence="7">
    <location>
        <begin position="22"/>
        <end position="397"/>
    </location>
</feature>
<reference evidence="9 10" key="1">
    <citation type="submission" date="2017-06" db="EMBL/GenBank/DDBJ databases">
        <title>Complete Genome Sequence of the Soil Carbazole-Degrading Bacterium Nocardioides aromaticivorans IC177.</title>
        <authorList>
            <person name="Vejarano F."/>
            <person name="Suzuki-Minakuchi C."/>
            <person name="Ohtsubo Y."/>
            <person name="Tsuda M."/>
            <person name="Okada K."/>
            <person name="Nojiri H."/>
        </authorList>
    </citation>
    <scope>NUCLEOTIDE SEQUENCE [LARGE SCALE GENOMIC DNA]</scope>
    <source>
        <strain evidence="9 10">IC177</strain>
    </source>
</reference>
<dbReference type="GO" id="GO:0006508">
    <property type="term" value="P:proteolysis"/>
    <property type="evidence" value="ECO:0007669"/>
    <property type="project" value="UniProtKB-KW"/>
</dbReference>
<dbReference type="SUPFAM" id="SSF54897">
    <property type="entry name" value="Protease propeptides/inhibitors"/>
    <property type="match status" value="1"/>
</dbReference>
<feature type="active site" description="Charge relay system" evidence="5">
    <location>
        <position position="333"/>
    </location>
</feature>
<evidence type="ECO:0000256" key="7">
    <source>
        <dbReference type="SAM" id="SignalP"/>
    </source>
</evidence>
<dbReference type="Gene3D" id="3.40.50.200">
    <property type="entry name" value="Peptidase S8/S53 domain"/>
    <property type="match status" value="1"/>
</dbReference>
<dbReference type="PANTHER" id="PTHR43806">
    <property type="entry name" value="PEPTIDASE S8"/>
    <property type="match status" value="1"/>
</dbReference>
<dbReference type="GO" id="GO:0008233">
    <property type="term" value="F:peptidase activity"/>
    <property type="evidence" value="ECO:0007669"/>
    <property type="project" value="UniProtKB-KW"/>
</dbReference>
<dbReference type="Gene3D" id="3.30.70.80">
    <property type="entry name" value="Peptidase S8 propeptide/proteinase inhibitor I9"/>
    <property type="match status" value="1"/>
</dbReference>
<dbReference type="Pfam" id="PF00082">
    <property type="entry name" value="Peptidase_S8"/>
    <property type="match status" value="1"/>
</dbReference>